<keyword evidence="1" id="KW-0472">Membrane</keyword>
<keyword evidence="1" id="KW-0812">Transmembrane</keyword>
<name>A0AAW8H9D1_9ENTR</name>
<proteinExistence type="predicted"/>
<sequence length="99" mass="11668">MGFQFWLMVVVAFLTGPFAFISSIIYMRRGIYTKSFKGTRRKEYIHKDDKPIEYWSSVISRMIAGVAMVGLGFWFLNDIPVVNHWFAEIREIILVKTRQ</sequence>
<dbReference type="Proteomes" id="UP001225042">
    <property type="component" value="Unassembled WGS sequence"/>
</dbReference>
<keyword evidence="1" id="KW-1133">Transmembrane helix</keyword>
<protein>
    <submittedName>
        <fullName evidence="2">Uncharacterized protein</fullName>
    </submittedName>
</protein>
<evidence type="ECO:0000256" key="1">
    <source>
        <dbReference type="SAM" id="Phobius"/>
    </source>
</evidence>
<feature type="transmembrane region" description="Helical" evidence="1">
    <location>
        <begin position="54"/>
        <end position="76"/>
    </location>
</feature>
<reference evidence="2 3" key="1">
    <citation type="submission" date="2023-08" db="EMBL/GenBank/DDBJ databases">
        <authorList>
            <person name="Dale J."/>
        </authorList>
    </citation>
    <scope>NUCLEOTIDE SEQUENCE [LARGE SCALE GENOMIC DNA]</scope>
    <source>
        <strain evidence="2 3">2023EL-00788</strain>
    </source>
</reference>
<accession>A0AAW8H9D1</accession>
<comment type="caution">
    <text evidence="2">The sequence shown here is derived from an EMBL/GenBank/DDBJ whole genome shotgun (WGS) entry which is preliminary data.</text>
</comment>
<evidence type="ECO:0000313" key="3">
    <source>
        <dbReference type="Proteomes" id="UP001225042"/>
    </source>
</evidence>
<gene>
    <name evidence="2" type="ORF">RBJ67_09405</name>
</gene>
<dbReference type="RefSeq" id="WP_217186612.1">
    <property type="nucleotide sequence ID" value="NZ_DAMBRZ010000013.1"/>
</dbReference>
<evidence type="ECO:0000313" key="2">
    <source>
        <dbReference type="EMBL" id="MDQ2256362.1"/>
    </source>
</evidence>
<dbReference type="AlphaFoldDB" id="A0AAW8H9D1"/>
<dbReference type="EMBL" id="JAVDKS010000003">
    <property type="protein sequence ID" value="MDQ2256362.1"/>
    <property type="molecule type" value="Genomic_DNA"/>
</dbReference>
<keyword evidence="3" id="KW-1185">Reference proteome</keyword>
<organism evidence="2 3">
    <name type="scientific">Enterobacter soli</name>
    <dbReference type="NCBI Taxonomy" id="885040"/>
    <lineage>
        <taxon>Bacteria</taxon>
        <taxon>Pseudomonadati</taxon>
        <taxon>Pseudomonadota</taxon>
        <taxon>Gammaproteobacteria</taxon>
        <taxon>Enterobacterales</taxon>
        <taxon>Enterobacteriaceae</taxon>
        <taxon>Enterobacter</taxon>
    </lineage>
</organism>
<feature type="transmembrane region" description="Helical" evidence="1">
    <location>
        <begin position="6"/>
        <end position="27"/>
    </location>
</feature>